<evidence type="ECO:0000256" key="1">
    <source>
        <dbReference type="RuleBase" id="RU003612"/>
    </source>
</evidence>
<evidence type="ECO:0000313" key="7">
    <source>
        <dbReference type="Proteomes" id="UP000245754"/>
    </source>
</evidence>
<feature type="region of interest" description="Disordered" evidence="3">
    <location>
        <begin position="173"/>
        <end position="206"/>
    </location>
</feature>
<accession>A0A316EYT9</accession>
<dbReference type="RefSeq" id="WP_109581257.1">
    <property type="nucleotide sequence ID" value="NZ_QGGT01000001.1"/>
</dbReference>
<keyword evidence="2 4" id="KW-0472">Membrane</keyword>
<dbReference type="GO" id="GO:0005886">
    <property type="term" value="C:plasma membrane"/>
    <property type="evidence" value="ECO:0007669"/>
    <property type="project" value="UniProtKB-SubCell"/>
</dbReference>
<dbReference type="Pfam" id="PF04354">
    <property type="entry name" value="ZipA_C"/>
    <property type="match status" value="1"/>
</dbReference>
<keyword evidence="2 4" id="KW-0812">Transmembrane</keyword>
<feature type="transmembrane region" description="Helical" evidence="4">
    <location>
        <begin position="6"/>
        <end position="24"/>
    </location>
</feature>
<dbReference type="SMART" id="SM00771">
    <property type="entry name" value="ZipA_C"/>
    <property type="match status" value="1"/>
</dbReference>
<proteinExistence type="inferred from homology"/>
<feature type="domain" description="ZipA C-terminal FtsZ-binding" evidence="5">
    <location>
        <begin position="326"/>
        <end position="455"/>
    </location>
</feature>
<feature type="region of interest" description="Disordered" evidence="3">
    <location>
        <begin position="43"/>
        <end position="83"/>
    </location>
</feature>
<comment type="subcellular location">
    <subcellularLocation>
        <location evidence="2">Cell inner membrane</location>
        <topology evidence="2">Single-pass type I membrane protein</topology>
    </subcellularLocation>
</comment>
<dbReference type="AlphaFoldDB" id="A0A316EYT9"/>
<evidence type="ECO:0000259" key="5">
    <source>
        <dbReference type="SMART" id="SM00771"/>
    </source>
</evidence>
<comment type="function">
    <text evidence="1">Essential cell division protein that stabilizes the FtsZ protofilaments by cross-linking them and that serves as a cytoplasmic membrane anchor for the Z ring. Also required for the recruitment to the septal ring of downstream cell division proteins.</text>
</comment>
<comment type="caution">
    <text evidence="6">The sequence shown here is derived from an EMBL/GenBank/DDBJ whole genome shotgun (WGS) entry which is preliminary data.</text>
</comment>
<keyword evidence="4" id="KW-1133">Transmembrane helix</keyword>
<feature type="compositionally biased region" description="Basic and acidic residues" evidence="3">
    <location>
        <begin position="65"/>
        <end position="74"/>
    </location>
</feature>
<evidence type="ECO:0000256" key="2">
    <source>
        <dbReference type="RuleBase" id="RU003613"/>
    </source>
</evidence>
<keyword evidence="1" id="KW-0131">Cell cycle</keyword>
<dbReference type="SUPFAM" id="SSF64383">
    <property type="entry name" value="Cell-division protein ZipA, C-terminal domain"/>
    <property type="match status" value="1"/>
</dbReference>
<dbReference type="Gene3D" id="3.30.1400.10">
    <property type="entry name" value="ZipA, C-terminal FtsZ-binding domain"/>
    <property type="match status" value="1"/>
</dbReference>
<protein>
    <recommendedName>
        <fullName evidence="1">Cell division protein ZipA</fullName>
    </recommendedName>
</protein>
<keyword evidence="7" id="KW-1185">Reference proteome</keyword>
<sequence>MELQNALIIAGVVLLLLLVAYNRWQIHKSRRVRPLMPEDDLPPMREPVVGKTVRPETAARLQETPPEHVSRREPTLGGAGKGAAVSVGAGAVQDADASEAAVAAHAAHAAAAGADADEAVAEEVANASAVTRKPGEPAHAADAAHPAEDADTGTAVAEDRDAAALAAAIAATTAAEAQPSPQLGTASLKPEPKSEPSPLDGQPSPAVIDPLIDCIVPMHLERKASGDRILPLTGRLRRAGTKQVHIEGLRAEVNAWEPVTAGHQYEDLQVAVQLANRSGPLNALEFSEFVNAVEALAEALDASAELPDMTETVANARELDGFAAGCDVQLGVNVISDGAPWSAAYVQNVATQDGLVLSRDGTRFSRYQADSDGVQRPLFTLQFGDTNFLRDDLTINAGRQITLLLDVPVSAQSTKPFKTVCEYGYSLAQRMGAQLVDDNMRPLTEASFVAIFGQLEKLYEKLEARGMPAGSPVAQRLFSL</sequence>
<dbReference type="EMBL" id="QGGT01000001">
    <property type="protein sequence ID" value="PWK37551.1"/>
    <property type="molecule type" value="Genomic_DNA"/>
</dbReference>
<dbReference type="GO" id="GO:0090529">
    <property type="term" value="P:cell septum assembly"/>
    <property type="evidence" value="ECO:0007669"/>
    <property type="project" value="InterPro"/>
</dbReference>
<name>A0A316EYT9_9BURK</name>
<dbReference type="InterPro" id="IPR007449">
    <property type="entry name" value="ZipA_FtsZ-bd_C"/>
</dbReference>
<keyword evidence="1" id="KW-0132">Cell division</keyword>
<evidence type="ECO:0000256" key="3">
    <source>
        <dbReference type="SAM" id="MobiDB-lite"/>
    </source>
</evidence>
<evidence type="ECO:0000256" key="4">
    <source>
        <dbReference type="SAM" id="Phobius"/>
    </source>
</evidence>
<feature type="region of interest" description="Disordered" evidence="3">
    <location>
        <begin position="123"/>
        <end position="154"/>
    </location>
</feature>
<organism evidence="6 7">
    <name type="scientific">Cupriavidus plantarum</name>
    <dbReference type="NCBI Taxonomy" id="942865"/>
    <lineage>
        <taxon>Bacteria</taxon>
        <taxon>Pseudomonadati</taxon>
        <taxon>Pseudomonadota</taxon>
        <taxon>Betaproteobacteria</taxon>
        <taxon>Burkholderiales</taxon>
        <taxon>Burkholderiaceae</taxon>
        <taxon>Cupriavidus</taxon>
    </lineage>
</organism>
<keyword evidence="2" id="KW-0997">Cell inner membrane</keyword>
<keyword evidence="2" id="KW-1003">Cell membrane</keyword>
<evidence type="ECO:0000313" key="6">
    <source>
        <dbReference type="EMBL" id="PWK37551.1"/>
    </source>
</evidence>
<comment type="similarity">
    <text evidence="1">Belongs to the ZipA family.</text>
</comment>
<dbReference type="InterPro" id="IPR036765">
    <property type="entry name" value="ZipA_FtsZ-bd_C_sf"/>
</dbReference>
<reference evidence="6 7" key="1">
    <citation type="submission" date="2018-05" db="EMBL/GenBank/DDBJ databases">
        <title>Genomic Encyclopedia of Type Strains, Phase IV (KMG-V): Genome sequencing to study the core and pangenomes of soil and plant-associated prokaryotes.</title>
        <authorList>
            <person name="Whitman W."/>
        </authorList>
    </citation>
    <scope>NUCLEOTIDE SEQUENCE [LARGE SCALE GENOMIC DNA]</scope>
    <source>
        <strain evidence="6 7">SLV-132</strain>
    </source>
</reference>
<gene>
    <name evidence="6" type="ORF">C7419_1011433</name>
</gene>
<dbReference type="Proteomes" id="UP000245754">
    <property type="component" value="Unassembled WGS sequence"/>
</dbReference>